<keyword evidence="7" id="KW-1185">Reference proteome</keyword>
<feature type="transmembrane region" description="Helical" evidence="5">
    <location>
        <begin position="299"/>
        <end position="319"/>
    </location>
</feature>
<proteinExistence type="predicted"/>
<feature type="transmembrane region" description="Helical" evidence="5">
    <location>
        <begin position="223"/>
        <end position="246"/>
    </location>
</feature>
<reference evidence="6 7" key="1">
    <citation type="submission" date="2019-10" db="EMBL/GenBank/DDBJ databases">
        <authorList>
            <person name="Palmer J.M."/>
        </authorList>
    </citation>
    <scope>NUCLEOTIDE SEQUENCE [LARGE SCALE GENOMIC DNA]</scope>
    <source>
        <strain evidence="6 7">TWF694</strain>
    </source>
</reference>
<protein>
    <submittedName>
        <fullName evidence="6">Uncharacterized protein</fullName>
    </submittedName>
</protein>
<feature type="transmembrane region" description="Helical" evidence="5">
    <location>
        <begin position="104"/>
        <end position="121"/>
    </location>
</feature>
<evidence type="ECO:0000256" key="4">
    <source>
        <dbReference type="ARBA" id="ARBA00023136"/>
    </source>
</evidence>
<dbReference type="EMBL" id="JAVHJO010000001">
    <property type="protein sequence ID" value="KAK6544268.1"/>
    <property type="molecule type" value="Genomic_DNA"/>
</dbReference>
<feature type="transmembrane region" description="Helical" evidence="5">
    <location>
        <begin position="178"/>
        <end position="211"/>
    </location>
</feature>
<gene>
    <name evidence="6" type="ORF">TWF694_000970</name>
</gene>
<evidence type="ECO:0000256" key="1">
    <source>
        <dbReference type="ARBA" id="ARBA00004141"/>
    </source>
</evidence>
<keyword evidence="2 5" id="KW-0812">Transmembrane</keyword>
<feature type="transmembrane region" description="Helical" evidence="5">
    <location>
        <begin position="258"/>
        <end position="279"/>
    </location>
</feature>
<dbReference type="PANTHER" id="PTHR31465">
    <property type="entry name" value="PROTEIN RTA1-RELATED"/>
    <property type="match status" value="1"/>
</dbReference>
<keyword evidence="4 5" id="KW-0472">Membrane</keyword>
<feature type="transmembrane region" description="Helical" evidence="5">
    <location>
        <begin position="133"/>
        <end position="157"/>
    </location>
</feature>
<dbReference type="Proteomes" id="UP001365542">
    <property type="component" value="Unassembled WGS sequence"/>
</dbReference>
<evidence type="ECO:0000256" key="2">
    <source>
        <dbReference type="ARBA" id="ARBA00022692"/>
    </source>
</evidence>
<dbReference type="PANTHER" id="PTHR31465:SF28">
    <property type="entry name" value="DOMAIN PROTEIN, PUTATIVE-RELATED"/>
    <property type="match status" value="1"/>
</dbReference>
<keyword evidence="3 5" id="KW-1133">Transmembrane helix</keyword>
<dbReference type="GO" id="GO:0016020">
    <property type="term" value="C:membrane"/>
    <property type="evidence" value="ECO:0007669"/>
    <property type="project" value="UniProtKB-SubCell"/>
</dbReference>
<feature type="transmembrane region" description="Helical" evidence="5">
    <location>
        <begin position="77"/>
        <end position="97"/>
    </location>
</feature>
<evidence type="ECO:0000256" key="5">
    <source>
        <dbReference type="SAM" id="Phobius"/>
    </source>
</evidence>
<accession>A0AAV9XQD8</accession>
<evidence type="ECO:0000313" key="6">
    <source>
        <dbReference type="EMBL" id="KAK6544268.1"/>
    </source>
</evidence>
<dbReference type="InterPro" id="IPR007568">
    <property type="entry name" value="RTA1"/>
</dbReference>
<evidence type="ECO:0000313" key="7">
    <source>
        <dbReference type="Proteomes" id="UP001365542"/>
    </source>
</evidence>
<comment type="subcellular location">
    <subcellularLocation>
        <location evidence="1">Membrane</location>
        <topology evidence="1">Multi-pass membrane protein</topology>
    </subcellularLocation>
</comment>
<sequence>MCNLDEEPISLYHLALMCRVASSATKLPLVSFIIHSLQSCLTTFLSATSTMVRTFLGGTEGERVFVDWFYECYTSPAASAAVATGCFSVILMLSGFFMVLSRSWFMSVSLVAIAMEVIGLVTRVVSVLQPDDYVSFIISTIFLLLAPSIQAANLYMLASRMIRTSTPRRYQPFKQLWLDVNNLTTVFIVQDIVAMAIQLSGAVSLIGVIINGTTAQELLQRRAASILVFGFGIQVISFLLFGALLWRFYLMSKKDFEWMGMMYFVIGCSTGLLIIRTIYRLSGFTSTTTLPSNFLVSDGWQFWVFEITAVLLMFLSYLVPKYPGMWFVRGGPLEVVYTKPSEPGALEKVIGLDMIEFES</sequence>
<organism evidence="6 7">
    <name type="scientific">Orbilia ellipsospora</name>
    <dbReference type="NCBI Taxonomy" id="2528407"/>
    <lineage>
        <taxon>Eukaryota</taxon>
        <taxon>Fungi</taxon>
        <taxon>Dikarya</taxon>
        <taxon>Ascomycota</taxon>
        <taxon>Pezizomycotina</taxon>
        <taxon>Orbiliomycetes</taxon>
        <taxon>Orbiliales</taxon>
        <taxon>Orbiliaceae</taxon>
        <taxon>Orbilia</taxon>
    </lineage>
</organism>
<evidence type="ECO:0000256" key="3">
    <source>
        <dbReference type="ARBA" id="ARBA00022989"/>
    </source>
</evidence>
<dbReference type="Pfam" id="PF04479">
    <property type="entry name" value="RTA1"/>
    <property type="match status" value="1"/>
</dbReference>
<dbReference type="AlphaFoldDB" id="A0AAV9XQD8"/>
<comment type="caution">
    <text evidence="6">The sequence shown here is derived from an EMBL/GenBank/DDBJ whole genome shotgun (WGS) entry which is preliminary data.</text>
</comment>
<name>A0AAV9XQD8_9PEZI</name>